<dbReference type="PROSITE" id="PS50048">
    <property type="entry name" value="ZN2_CY6_FUNGAL_2"/>
    <property type="match status" value="1"/>
</dbReference>
<feature type="region of interest" description="Disordered" evidence="3">
    <location>
        <begin position="1"/>
        <end position="37"/>
    </location>
</feature>
<evidence type="ECO:0000313" key="6">
    <source>
        <dbReference type="Proteomes" id="UP000193240"/>
    </source>
</evidence>
<dbReference type="SUPFAM" id="SSF57701">
    <property type="entry name" value="Zn2/Cys6 DNA-binding domain"/>
    <property type="match status" value="1"/>
</dbReference>
<keyword evidence="1" id="KW-0479">Metal-binding</keyword>
<dbReference type="CDD" id="cd12148">
    <property type="entry name" value="fungal_TF_MHR"/>
    <property type="match status" value="1"/>
</dbReference>
<dbReference type="AlphaFoldDB" id="A0A1Y2LQG7"/>
<dbReference type="InterPro" id="IPR001138">
    <property type="entry name" value="Zn2Cys6_DnaBD"/>
</dbReference>
<dbReference type="SMART" id="SM00906">
    <property type="entry name" value="Fungal_trans"/>
    <property type="match status" value="1"/>
</dbReference>
<dbReference type="PROSITE" id="PS00463">
    <property type="entry name" value="ZN2_CY6_FUNGAL_1"/>
    <property type="match status" value="1"/>
</dbReference>
<feature type="region of interest" description="Disordered" evidence="3">
    <location>
        <begin position="130"/>
        <end position="177"/>
    </location>
</feature>
<dbReference type="PANTHER" id="PTHR47654:SF5">
    <property type="entry name" value="TRANSCRIPTION FACTOR DOMAIN-CONTAINING PROTEIN"/>
    <property type="match status" value="1"/>
</dbReference>
<keyword evidence="6" id="KW-1185">Reference proteome</keyword>
<organism evidence="5 6">
    <name type="scientific">Epicoccum nigrum</name>
    <name type="common">Soil fungus</name>
    <name type="synonym">Epicoccum purpurascens</name>
    <dbReference type="NCBI Taxonomy" id="105696"/>
    <lineage>
        <taxon>Eukaryota</taxon>
        <taxon>Fungi</taxon>
        <taxon>Dikarya</taxon>
        <taxon>Ascomycota</taxon>
        <taxon>Pezizomycotina</taxon>
        <taxon>Dothideomycetes</taxon>
        <taxon>Pleosporomycetidae</taxon>
        <taxon>Pleosporales</taxon>
        <taxon>Pleosporineae</taxon>
        <taxon>Didymellaceae</taxon>
        <taxon>Epicoccum</taxon>
    </lineage>
</organism>
<dbReference type="GO" id="GO:0008270">
    <property type="term" value="F:zinc ion binding"/>
    <property type="evidence" value="ECO:0007669"/>
    <property type="project" value="InterPro"/>
</dbReference>
<evidence type="ECO:0000313" key="5">
    <source>
        <dbReference type="EMBL" id="OSS46065.1"/>
    </source>
</evidence>
<dbReference type="GO" id="GO:0006351">
    <property type="term" value="P:DNA-templated transcription"/>
    <property type="evidence" value="ECO:0007669"/>
    <property type="project" value="InterPro"/>
</dbReference>
<feature type="domain" description="Zn(2)-C6 fungal-type" evidence="4">
    <location>
        <begin position="44"/>
        <end position="74"/>
    </location>
</feature>
<feature type="compositionally biased region" description="Low complexity" evidence="3">
    <location>
        <begin position="148"/>
        <end position="160"/>
    </location>
</feature>
<gene>
    <name evidence="5" type="ORF">B5807_08238</name>
</gene>
<dbReference type="SMART" id="SM00066">
    <property type="entry name" value="GAL4"/>
    <property type="match status" value="1"/>
</dbReference>
<dbReference type="Pfam" id="PF00172">
    <property type="entry name" value="Zn_clus"/>
    <property type="match status" value="1"/>
</dbReference>
<dbReference type="CDD" id="cd00067">
    <property type="entry name" value="GAL4"/>
    <property type="match status" value="1"/>
</dbReference>
<protein>
    <recommendedName>
        <fullName evidence="4">Zn(2)-C6 fungal-type domain-containing protein</fullName>
    </recommendedName>
</protein>
<dbReference type="InterPro" id="IPR007219">
    <property type="entry name" value="XnlR_reg_dom"/>
</dbReference>
<evidence type="ECO:0000256" key="2">
    <source>
        <dbReference type="ARBA" id="ARBA00023242"/>
    </source>
</evidence>
<dbReference type="InParanoid" id="A0A1Y2LQG7"/>
<dbReference type="Proteomes" id="UP000193240">
    <property type="component" value="Unassembled WGS sequence"/>
</dbReference>
<feature type="compositionally biased region" description="Polar residues" evidence="3">
    <location>
        <begin position="777"/>
        <end position="786"/>
    </location>
</feature>
<feature type="compositionally biased region" description="Basic and acidic residues" evidence="3">
    <location>
        <begin position="132"/>
        <end position="147"/>
    </location>
</feature>
<proteinExistence type="predicted"/>
<feature type="region of interest" description="Disordered" evidence="3">
    <location>
        <begin position="759"/>
        <end position="786"/>
    </location>
</feature>
<dbReference type="Gene3D" id="4.10.240.10">
    <property type="entry name" value="Zn(2)-C6 fungal-type DNA-binding domain"/>
    <property type="match status" value="1"/>
</dbReference>
<keyword evidence="2" id="KW-0539">Nucleus</keyword>
<dbReference type="OMA" id="WAIVHII"/>
<dbReference type="InterPro" id="IPR036864">
    <property type="entry name" value="Zn2-C6_fun-type_DNA-bd_sf"/>
</dbReference>
<dbReference type="EMBL" id="KZ107852">
    <property type="protein sequence ID" value="OSS46065.1"/>
    <property type="molecule type" value="Genomic_DNA"/>
</dbReference>
<accession>A0A1Y2LQG7</accession>
<dbReference type="PANTHER" id="PTHR47654">
    <property type="entry name" value="ZN(II)2CYS6 TRANSCRIPTION FACTOR (EUROFUNG)-RELATED"/>
    <property type="match status" value="1"/>
</dbReference>
<name>A0A1Y2LQG7_EPING</name>
<dbReference type="Pfam" id="PF04082">
    <property type="entry name" value="Fungal_trans"/>
    <property type="match status" value="1"/>
</dbReference>
<reference evidence="5 6" key="1">
    <citation type="journal article" date="2017" name="Genome Announc.">
        <title>Genome sequence of the saprophytic ascomycete Epicoccum nigrum ICMP 19927 strain isolated from New Zealand.</title>
        <authorList>
            <person name="Fokin M."/>
            <person name="Fleetwood D."/>
            <person name="Weir B.S."/>
            <person name="Villas-Boas S.G."/>
        </authorList>
    </citation>
    <scope>NUCLEOTIDE SEQUENCE [LARGE SCALE GENOMIC DNA]</scope>
    <source>
        <strain evidence="5 6">ICMP 19927</strain>
    </source>
</reference>
<evidence type="ECO:0000256" key="1">
    <source>
        <dbReference type="ARBA" id="ARBA00022723"/>
    </source>
</evidence>
<dbReference type="GO" id="GO:0000981">
    <property type="term" value="F:DNA-binding transcription factor activity, RNA polymerase II-specific"/>
    <property type="evidence" value="ECO:0007669"/>
    <property type="project" value="InterPro"/>
</dbReference>
<evidence type="ECO:0000259" key="4">
    <source>
        <dbReference type="PROSITE" id="PS50048"/>
    </source>
</evidence>
<evidence type="ECO:0000256" key="3">
    <source>
        <dbReference type="SAM" id="MobiDB-lite"/>
    </source>
</evidence>
<dbReference type="GO" id="GO:0003677">
    <property type="term" value="F:DNA binding"/>
    <property type="evidence" value="ECO:0007669"/>
    <property type="project" value="InterPro"/>
</dbReference>
<sequence length="876" mass="96897">MSYPNLQAPGGGVPSKLPIPRLHKQRSEPPRKPVVHRQSRVSRACLSCRSRKIKCNGLQPTCSNCSESATSCTYASSRKDRLKTATSHNQDMIALLRDLRPQVSHERQARIDDVLASVIEDVADAVATVGDPTDKYRGPIGDDERGDASASGEVGSSAAGEQGLADEDLMRNGEPTTTDIAGKAFEIQWLRNLRSADSPTAYYGVPAGDDEEATDNLHEVHRRTRNAHSTNQTVLTARASFYLDDEVLDTDLLVDPFEMPPFEVAQRLVNAYLESAQKSYPFLEKKAFVNRLCHYYASLQRGTPYNVTREWQATLNVVFAIGAVYGHLTKADWRADNSDHLVYHSRAWCLSIRNAWWFSYPDLPYMQLTGLLSFYYLSTGHINRSWVLIGSAVRSGIALGLHQRNDDSAPSATRKELNSRIWWAHYSLERLVSNLTGRPSSTVGLLCTVPQPHPLVSEDSDEMTNESQSGDQRMRPLMSDGPAMRLQAGAVPAQQNLDFYAAAPEIASSGSYLRSILDLGNTTQAVLELYSVSAARESWESVQSMIAHHNDRLDAWATALPGGLNFLLRPNVEHIPTREQRTLDILYQSTKILITRPCLCRADRRGSHQIAGSDTFSRRAALLCVDAAKTIANLLPDATLGNLVALYQTGPWWQMVHVIMQAITVLCLQIALDATQNTSDCQTSISSLRKLFHWLRIMRTTNGMACRAHTISSKLVRKLVPTGRIDIQDLLGKEDKVMISPAELSPVASVPPLTYTPYPDVLNPIDEPPSRLKRSSESFQEPPTLQQRSYAYKAPPPSQYLSASPQFPGAQFSHPSKPFYLPPIQTVDELGVSVDSPFLASSGLDQTIFPGMVVISFDEHNLWAGPGFEGASFPAQ</sequence>
<dbReference type="InterPro" id="IPR053230">
    <property type="entry name" value="Trans_reg_galc"/>
</dbReference>